<dbReference type="FunFam" id="3.40.50.300:FF:001116">
    <property type="entry name" value="Type IV pili twitching motility protein PilT"/>
    <property type="match status" value="1"/>
</dbReference>
<evidence type="ECO:0000313" key="4">
    <source>
        <dbReference type="Proteomes" id="UP000754644"/>
    </source>
</evidence>
<protein>
    <submittedName>
        <fullName evidence="3">PilT/PilU family type 4a pilus ATPase</fullName>
    </submittedName>
</protein>
<reference evidence="3" key="1">
    <citation type="submission" date="2020-05" db="EMBL/GenBank/DDBJ databases">
        <title>Sulfur intermediates as new biogeochemical hubs in an aquatic model microbial ecosystem.</title>
        <authorList>
            <person name="Vigneron A."/>
        </authorList>
    </citation>
    <scope>NUCLEOTIDE SEQUENCE</scope>
    <source>
        <strain evidence="3">Bin.250</strain>
    </source>
</reference>
<dbReference type="GO" id="GO:0005524">
    <property type="term" value="F:ATP binding"/>
    <property type="evidence" value="ECO:0007669"/>
    <property type="project" value="InterPro"/>
</dbReference>
<dbReference type="EMBL" id="JABMOJ010000009">
    <property type="protein sequence ID" value="NQV63751.1"/>
    <property type="molecule type" value="Genomic_DNA"/>
</dbReference>
<name>A0A973A8H2_9GAMM</name>
<comment type="similarity">
    <text evidence="1">Belongs to the GSP E family.</text>
</comment>
<dbReference type="Gene3D" id="3.40.50.300">
    <property type="entry name" value="P-loop containing nucleotide triphosphate hydrolases"/>
    <property type="match status" value="1"/>
</dbReference>
<accession>A0A973A8H2</accession>
<evidence type="ECO:0000256" key="1">
    <source>
        <dbReference type="ARBA" id="ARBA00006611"/>
    </source>
</evidence>
<dbReference type="PANTHER" id="PTHR30486:SF12">
    <property type="entry name" value="TYPE IV PILUS ATPASE PILU"/>
    <property type="match status" value="1"/>
</dbReference>
<dbReference type="InterPro" id="IPR050921">
    <property type="entry name" value="T4SS_GSP_E_ATPase"/>
</dbReference>
<dbReference type="GO" id="GO:0016887">
    <property type="term" value="F:ATP hydrolysis activity"/>
    <property type="evidence" value="ECO:0007669"/>
    <property type="project" value="InterPro"/>
</dbReference>
<proteinExistence type="inferred from homology"/>
<feature type="domain" description="Bacterial type II secretion system protein E" evidence="2">
    <location>
        <begin position="5"/>
        <end position="280"/>
    </location>
</feature>
<dbReference type="InterPro" id="IPR027417">
    <property type="entry name" value="P-loop_NTPase"/>
</dbReference>
<feature type="non-terminal residue" evidence="3">
    <location>
        <position position="357"/>
    </location>
</feature>
<dbReference type="Pfam" id="PF00437">
    <property type="entry name" value="T2SSE"/>
    <property type="match status" value="1"/>
</dbReference>
<organism evidence="3 4">
    <name type="scientific">SAR86 cluster bacterium</name>
    <dbReference type="NCBI Taxonomy" id="2030880"/>
    <lineage>
        <taxon>Bacteria</taxon>
        <taxon>Pseudomonadati</taxon>
        <taxon>Pseudomonadota</taxon>
        <taxon>Gammaproteobacteria</taxon>
        <taxon>SAR86 cluster</taxon>
    </lineage>
</organism>
<comment type="caution">
    <text evidence="3">The sequence shown here is derived from an EMBL/GenBank/DDBJ whole genome shotgun (WGS) entry which is preliminary data.</text>
</comment>
<dbReference type="CDD" id="cd01131">
    <property type="entry name" value="PilT"/>
    <property type="match status" value="1"/>
</dbReference>
<dbReference type="AlphaFoldDB" id="A0A973A8H2"/>
<dbReference type="InterPro" id="IPR001482">
    <property type="entry name" value="T2SS/T4SS_dom"/>
</dbReference>
<dbReference type="Proteomes" id="UP000754644">
    <property type="component" value="Unassembled WGS sequence"/>
</dbReference>
<dbReference type="Gene3D" id="3.30.450.90">
    <property type="match status" value="1"/>
</dbReference>
<dbReference type="SUPFAM" id="SSF52540">
    <property type="entry name" value="P-loop containing nucleoside triphosphate hydrolases"/>
    <property type="match status" value="1"/>
</dbReference>
<dbReference type="InterPro" id="IPR006321">
    <property type="entry name" value="PilT/PilU"/>
</dbReference>
<gene>
    <name evidence="3" type="ORF">HQ497_00175</name>
</gene>
<dbReference type="NCBIfam" id="TIGR01420">
    <property type="entry name" value="pilT_fam"/>
    <property type="match status" value="1"/>
</dbReference>
<sequence>MDFDKLLKVVVEQGASDLFITAGLPPSVKVSGRMLPLLKTPLTPEQAREMVHSTMTEAQIQEFEAERECNFAIHSPIAGRFRISAFYQRNFAGMVLRRIETHIPSVDDLQLPAIVKDLAMSKRGLLIFVGATGTGKSTSLAAMIGHRNANSKGHIITIEDPIEFIHEHRGCMVTQREVGVDTPSFDVALKNTLRQAPDVIMVGEVRTRETMDYALTFAETGHLCLATLHANNANQALDRIINFFPADRHSQVWMDLSLNLRGMIAQQLLPTIDGKGRRAAIEVLINTPLVADMIRKGEVHSLKELMGKSNEQGMQTFDQALYALFRTGDITYESALAAADSANDLRLMIKLAGNGPV</sequence>
<evidence type="ECO:0000259" key="2">
    <source>
        <dbReference type="Pfam" id="PF00437"/>
    </source>
</evidence>
<dbReference type="PANTHER" id="PTHR30486">
    <property type="entry name" value="TWITCHING MOTILITY PROTEIN PILT"/>
    <property type="match status" value="1"/>
</dbReference>
<evidence type="ECO:0000313" key="3">
    <source>
        <dbReference type="EMBL" id="NQV63751.1"/>
    </source>
</evidence>